<reference evidence="3 4" key="1">
    <citation type="submission" date="2016-06" db="EMBL/GenBank/DDBJ databases">
        <title>Complete genome sequence of a saline-alkali tolerant type strain Dietzia timorensis ID05-A0528T.</title>
        <authorList>
            <person name="Wu X."/>
        </authorList>
    </citation>
    <scope>NUCLEOTIDE SEQUENCE [LARGE SCALE GENOMIC DNA]</scope>
    <source>
        <strain evidence="3 4">ID05-A0528</strain>
    </source>
</reference>
<feature type="transmembrane region" description="Helical" evidence="2">
    <location>
        <begin position="266"/>
        <end position="288"/>
    </location>
</feature>
<evidence type="ECO:0000256" key="1">
    <source>
        <dbReference type="SAM" id="MobiDB-lite"/>
    </source>
</evidence>
<accession>A0A173LIW3</accession>
<dbReference type="KEGG" id="dtm:BJL86_0589"/>
<dbReference type="Proteomes" id="UP000186104">
    <property type="component" value="Chromosome"/>
</dbReference>
<dbReference type="STRING" id="499555.BJL86_0589"/>
<feature type="transmembrane region" description="Helical" evidence="2">
    <location>
        <begin position="366"/>
        <end position="385"/>
    </location>
</feature>
<feature type="transmembrane region" description="Helical" evidence="2">
    <location>
        <begin position="532"/>
        <end position="550"/>
    </location>
</feature>
<feature type="region of interest" description="Disordered" evidence="1">
    <location>
        <begin position="707"/>
        <end position="790"/>
    </location>
</feature>
<dbReference type="InterPro" id="IPR046671">
    <property type="entry name" value="DUF6541"/>
</dbReference>
<dbReference type="AlphaFoldDB" id="A0A173LIW3"/>
<evidence type="ECO:0000256" key="2">
    <source>
        <dbReference type="SAM" id="Phobius"/>
    </source>
</evidence>
<keyword evidence="2" id="KW-0812">Transmembrane</keyword>
<feature type="transmembrane region" description="Helical" evidence="2">
    <location>
        <begin position="237"/>
        <end position="259"/>
    </location>
</feature>
<proteinExistence type="predicted"/>
<feature type="transmembrane region" description="Helical" evidence="2">
    <location>
        <begin position="488"/>
        <end position="512"/>
    </location>
</feature>
<organism evidence="3 4">
    <name type="scientific">Dietzia timorensis</name>
    <dbReference type="NCBI Taxonomy" id="499555"/>
    <lineage>
        <taxon>Bacteria</taxon>
        <taxon>Bacillati</taxon>
        <taxon>Actinomycetota</taxon>
        <taxon>Actinomycetes</taxon>
        <taxon>Mycobacteriales</taxon>
        <taxon>Dietziaceae</taxon>
        <taxon>Dietzia</taxon>
    </lineage>
</organism>
<keyword evidence="2" id="KW-0472">Membrane</keyword>
<protein>
    <submittedName>
        <fullName evidence="3">Uncharacterized protein</fullName>
    </submittedName>
</protein>
<feature type="transmembrane region" description="Helical" evidence="2">
    <location>
        <begin position="26"/>
        <end position="47"/>
    </location>
</feature>
<gene>
    <name evidence="3" type="ORF">BJL86_0589</name>
</gene>
<dbReference type="EMBL" id="CP015961">
    <property type="protein sequence ID" value="ANI91391.1"/>
    <property type="molecule type" value="Genomic_DNA"/>
</dbReference>
<dbReference type="Pfam" id="PF20176">
    <property type="entry name" value="DUF6541"/>
    <property type="match status" value="1"/>
</dbReference>
<name>A0A173LIW3_9ACTN</name>
<dbReference type="RefSeq" id="WP_067476492.1">
    <property type="nucleotide sequence ID" value="NZ_CP015961.1"/>
</dbReference>
<feature type="compositionally biased region" description="Low complexity" evidence="1">
    <location>
        <begin position="727"/>
        <end position="776"/>
    </location>
</feature>
<feature type="transmembrane region" description="Helical" evidence="2">
    <location>
        <begin position="325"/>
        <end position="351"/>
    </location>
</feature>
<keyword evidence="2" id="KW-1133">Transmembrane helix</keyword>
<evidence type="ECO:0000313" key="4">
    <source>
        <dbReference type="Proteomes" id="UP000186104"/>
    </source>
</evidence>
<feature type="transmembrane region" description="Helical" evidence="2">
    <location>
        <begin position="294"/>
        <end position="313"/>
    </location>
</feature>
<feature type="transmembrane region" description="Helical" evidence="2">
    <location>
        <begin position="136"/>
        <end position="158"/>
    </location>
</feature>
<feature type="transmembrane region" description="Helical" evidence="2">
    <location>
        <begin position="54"/>
        <end position="75"/>
    </location>
</feature>
<evidence type="ECO:0000313" key="3">
    <source>
        <dbReference type="EMBL" id="ANI91391.1"/>
    </source>
</evidence>
<feature type="transmembrane region" description="Helical" evidence="2">
    <location>
        <begin position="423"/>
        <end position="441"/>
    </location>
</feature>
<feature type="transmembrane region" description="Helical" evidence="2">
    <location>
        <begin position="447"/>
        <end position="467"/>
    </location>
</feature>
<sequence>MLTLTALIVVPGFVICLLGGVRVGYALVAAIPVSYGVVSISCFVLGMMEIRWNLLTYAISALIAAVVVWLVGSIVRGPLRLGRGRRFGLFRGAGRRRRRHAREEGVLAEDELSPRRKDPRSAVSDHPDYVTGWRSWIWKLAPFLAVVVSAWLIATLVLNQLVHTTGGLSNVFQGWDAHWHANYLRFIAETGIASPEDAGLLHNQESHTPMYYPSAWHAIAALVYNLTGANVVETYNLVQIGAAAIAFPLGVASFTWVMCARRMGRMLASTAATAAALMTPLFPGLPFVEMRVAATPSALSAGLVGAVVLIIIASTRRPAWCLPAGLALIGVGGLHPSGLVTAALIVIFWWLFEALWRPTRGRFRDLLSLATVAILGMLVLIPQFLSISANAEDISSFSFTTGGSRWMTWVDSISLQVRHVRDFGVRWVVLAIALLGLLVLIRRGIVWALALWAFFIVVCVNAMQPIGNVVGDAFHLIGSVYYNDPRRVGVVLAVIVAACAGLGIASFAHWVVSQMGKLVDPITDPYGRGAGSMRYAVLIVVVIGTTVWSAQSAPLFAERAATEQRYGKLVDTHDLRAFDWLATQPKAYDGTILTNANEGSGWMYATNGLPSISRHYLDPPFTETGTNQLLDTIDLAGRLKWTDDAIDRLDVNYVYVSPPPHWGYQPFNKAMLAAFTAPGLQMIYADRQIRIYAVRAHFSQQELDRMVADSPHPPGIAQEYTRETEQSPSDAPVPSSGSAPSPAQPPGGASTPSGAPATSGAPEPNGTQSSGSAPEPSGGGASPMPQWAGN</sequence>
<keyword evidence="4" id="KW-1185">Reference proteome</keyword>